<gene>
    <name evidence="4" type="ORF">IG193_07825</name>
</gene>
<evidence type="ECO:0000259" key="3">
    <source>
        <dbReference type="PROSITE" id="PS50006"/>
    </source>
</evidence>
<evidence type="ECO:0000313" key="5">
    <source>
        <dbReference type="Proteomes" id="UP000594121"/>
    </source>
</evidence>
<dbReference type="Pfam" id="PF00498">
    <property type="entry name" value="FHA"/>
    <property type="match status" value="1"/>
</dbReference>
<dbReference type="CDD" id="cd00060">
    <property type="entry name" value="FHA"/>
    <property type="match status" value="1"/>
</dbReference>
<dbReference type="Gene3D" id="2.60.200.20">
    <property type="match status" value="1"/>
</dbReference>
<dbReference type="Proteomes" id="UP000594121">
    <property type="component" value="Chromosome"/>
</dbReference>
<dbReference type="InterPro" id="IPR000253">
    <property type="entry name" value="FHA_dom"/>
</dbReference>
<reference evidence="4 5" key="1">
    <citation type="submission" date="2020-10" db="EMBL/GenBank/DDBJ databases">
        <title>Thermofilum lucidum 3507LT sp. nov. a novel member of Thermofilaceae family isolated from Chile hot spring, and proposal of description order Thermofilales.</title>
        <authorList>
            <person name="Zayulina K.S."/>
            <person name="Elcheninov A.G."/>
            <person name="Toshchakov S.V."/>
            <person name="Kublanov I.V."/>
        </authorList>
    </citation>
    <scope>NUCLEOTIDE SEQUENCE [LARGE SCALE GENOMIC DNA]</scope>
    <source>
        <strain evidence="4 5">3507LT</strain>
    </source>
</reference>
<feature type="domain" description="FHA" evidence="3">
    <location>
        <begin position="103"/>
        <end position="175"/>
    </location>
</feature>
<keyword evidence="2" id="KW-0472">Membrane</keyword>
<protein>
    <submittedName>
        <fullName evidence="4">FHA domain-containing protein</fullName>
    </submittedName>
</protein>
<dbReference type="SUPFAM" id="SSF49879">
    <property type="entry name" value="SMAD/FHA domain"/>
    <property type="match status" value="1"/>
</dbReference>
<evidence type="ECO:0000256" key="2">
    <source>
        <dbReference type="SAM" id="Phobius"/>
    </source>
</evidence>
<dbReference type="GeneID" id="59149795"/>
<feature type="transmembrane region" description="Helical" evidence="2">
    <location>
        <begin position="37"/>
        <end position="60"/>
    </location>
</feature>
<evidence type="ECO:0000313" key="4">
    <source>
        <dbReference type="EMBL" id="QOJ78653.1"/>
    </source>
</evidence>
<evidence type="ECO:0000256" key="1">
    <source>
        <dbReference type="SAM" id="MobiDB-lite"/>
    </source>
</evidence>
<sequence>MTTIFKASSLIIGIIVLLLGLITTVGGLIFLASGPPWSAAGVLPLVLGLILLAAGFMLAYNAMKTPTPPPPPPPTPPLPPPPPSYPTRILSPTPSPAPPTTKVVLARLEAPGGSLFVTEPTQEFRRSDFQGIAPPGLLDAISQSKPQFIIYFRGGQFFIEDSMSTNGTLLNGRQIKGTGLQPLKDGDVISPAGVINLTFRTGGA</sequence>
<dbReference type="AlphaFoldDB" id="A0A7L9FI07"/>
<organism evidence="4 5">
    <name type="scientific">Infirmifilum lucidum</name>
    <dbReference type="NCBI Taxonomy" id="2776706"/>
    <lineage>
        <taxon>Archaea</taxon>
        <taxon>Thermoproteota</taxon>
        <taxon>Thermoprotei</taxon>
        <taxon>Thermofilales</taxon>
        <taxon>Thermofilaceae</taxon>
        <taxon>Infirmifilum</taxon>
    </lineage>
</organism>
<dbReference type="EMBL" id="CP062310">
    <property type="protein sequence ID" value="QOJ78653.1"/>
    <property type="molecule type" value="Genomic_DNA"/>
</dbReference>
<dbReference type="PROSITE" id="PS50006">
    <property type="entry name" value="FHA_DOMAIN"/>
    <property type="match status" value="1"/>
</dbReference>
<dbReference type="InterPro" id="IPR008984">
    <property type="entry name" value="SMAD_FHA_dom_sf"/>
</dbReference>
<dbReference type="KEGG" id="thel:IG193_07825"/>
<feature type="region of interest" description="Disordered" evidence="1">
    <location>
        <begin position="67"/>
        <end position="100"/>
    </location>
</feature>
<feature type="transmembrane region" description="Helical" evidence="2">
    <location>
        <begin position="7"/>
        <end position="31"/>
    </location>
</feature>
<keyword evidence="2" id="KW-0812">Transmembrane</keyword>
<dbReference type="RefSeq" id="WP_192818625.1">
    <property type="nucleotide sequence ID" value="NZ_CP062310.1"/>
</dbReference>
<feature type="compositionally biased region" description="Pro residues" evidence="1">
    <location>
        <begin position="67"/>
        <end position="85"/>
    </location>
</feature>
<keyword evidence="2" id="KW-1133">Transmembrane helix</keyword>
<accession>A0A7L9FI07</accession>
<dbReference type="InParanoid" id="A0A7L9FI07"/>
<proteinExistence type="predicted"/>
<keyword evidence="5" id="KW-1185">Reference proteome</keyword>
<name>A0A7L9FI07_9CREN</name>